<evidence type="ECO:0000313" key="2">
    <source>
        <dbReference type="EMBL" id="AFZ12650.1"/>
    </source>
</evidence>
<dbReference type="PROSITE" id="PS51257">
    <property type="entry name" value="PROKAR_LIPOPROTEIN"/>
    <property type="match status" value="1"/>
</dbReference>
<dbReference type="eggNOG" id="COG1672">
    <property type="taxonomic scope" value="Bacteria"/>
</dbReference>
<dbReference type="AlphaFoldDB" id="K9VZR4"/>
<feature type="domain" description="DM13" evidence="1">
    <location>
        <begin position="41"/>
        <end position="150"/>
    </location>
</feature>
<dbReference type="Pfam" id="PF10517">
    <property type="entry name" value="DM13"/>
    <property type="match status" value="1"/>
</dbReference>
<proteinExistence type="predicted"/>
<accession>K9VZR4</accession>
<dbReference type="STRING" id="1173022.Cri9333_1765"/>
<sequence length="151" mass="16965">MKLITQTLIFFLTLLTFGCNQETNTNQSATPSQLPLTSKANIIESGNFVKAEVPTEGKMRIVSEGGKQYLEFEQDFKTKSGPDLYVILHRSNQPLISGLKEQDYVTISKLEKISGSQRYPIAANVNLKNFRSVAVWCRQFNATFGYAEFAD</sequence>
<dbReference type="HOGENOM" id="CLU_089192_0_0_3"/>
<dbReference type="KEGG" id="cep:Cri9333_1765"/>
<name>K9VZR4_9CYAN</name>
<dbReference type="PROSITE" id="PS51549">
    <property type="entry name" value="DM13"/>
    <property type="match status" value="1"/>
</dbReference>
<reference evidence="2 3" key="1">
    <citation type="submission" date="2012-06" db="EMBL/GenBank/DDBJ databases">
        <title>Finished chromosome of genome of Crinalium epipsammum PCC 9333.</title>
        <authorList>
            <consortium name="US DOE Joint Genome Institute"/>
            <person name="Gugger M."/>
            <person name="Coursin T."/>
            <person name="Rippka R."/>
            <person name="Tandeau De Marsac N."/>
            <person name="Huntemann M."/>
            <person name="Wei C.-L."/>
            <person name="Han J."/>
            <person name="Detter J.C."/>
            <person name="Han C."/>
            <person name="Tapia R."/>
            <person name="Davenport K."/>
            <person name="Daligault H."/>
            <person name="Erkkila T."/>
            <person name="Gu W."/>
            <person name="Munk A.C.C."/>
            <person name="Teshima H."/>
            <person name="Xu Y."/>
            <person name="Chain P."/>
            <person name="Chen A."/>
            <person name="Krypides N."/>
            <person name="Mavromatis K."/>
            <person name="Markowitz V."/>
            <person name="Szeto E."/>
            <person name="Ivanova N."/>
            <person name="Mikhailova N."/>
            <person name="Ovchinnikova G."/>
            <person name="Pagani I."/>
            <person name="Pati A."/>
            <person name="Goodwin L."/>
            <person name="Peters L."/>
            <person name="Pitluck S."/>
            <person name="Woyke T."/>
            <person name="Kerfeld C."/>
        </authorList>
    </citation>
    <scope>NUCLEOTIDE SEQUENCE [LARGE SCALE GENOMIC DNA]</scope>
    <source>
        <strain evidence="2 3">PCC 9333</strain>
    </source>
</reference>
<dbReference type="OrthoDB" id="463944at2"/>
<dbReference type="EMBL" id="CP003620">
    <property type="protein sequence ID" value="AFZ12650.1"/>
    <property type="molecule type" value="Genomic_DNA"/>
</dbReference>
<gene>
    <name evidence="2" type="ORF">Cri9333_1765</name>
</gene>
<dbReference type="PATRIC" id="fig|1173022.3.peg.1909"/>
<dbReference type="RefSeq" id="WP_015202768.1">
    <property type="nucleotide sequence ID" value="NC_019753.1"/>
</dbReference>
<protein>
    <submittedName>
        <fullName evidence="2">Electron transfer DM13</fullName>
    </submittedName>
</protein>
<organism evidence="2 3">
    <name type="scientific">Crinalium epipsammum PCC 9333</name>
    <dbReference type="NCBI Taxonomy" id="1173022"/>
    <lineage>
        <taxon>Bacteria</taxon>
        <taxon>Bacillati</taxon>
        <taxon>Cyanobacteriota</taxon>
        <taxon>Cyanophyceae</taxon>
        <taxon>Gomontiellales</taxon>
        <taxon>Gomontiellaceae</taxon>
        <taxon>Crinalium</taxon>
    </lineage>
</organism>
<dbReference type="InterPro" id="IPR019545">
    <property type="entry name" value="DM13_domain"/>
</dbReference>
<evidence type="ECO:0000259" key="1">
    <source>
        <dbReference type="PROSITE" id="PS51549"/>
    </source>
</evidence>
<evidence type="ECO:0000313" key="3">
    <source>
        <dbReference type="Proteomes" id="UP000010472"/>
    </source>
</evidence>
<dbReference type="Proteomes" id="UP000010472">
    <property type="component" value="Chromosome"/>
</dbReference>
<keyword evidence="3" id="KW-1185">Reference proteome</keyword>